<dbReference type="InterPro" id="IPR001610">
    <property type="entry name" value="PAC"/>
</dbReference>
<dbReference type="GO" id="GO:0005886">
    <property type="term" value="C:plasma membrane"/>
    <property type="evidence" value="ECO:0007669"/>
    <property type="project" value="TreeGrafter"/>
</dbReference>
<comment type="catalytic activity">
    <reaction evidence="1">
        <text>ATP + protein L-histidine = ADP + protein N-phospho-L-histidine.</text>
        <dbReference type="EC" id="2.7.13.3"/>
    </reaction>
</comment>
<dbReference type="InterPro" id="IPR003661">
    <property type="entry name" value="HisK_dim/P_dom"/>
</dbReference>
<dbReference type="GO" id="GO:0006355">
    <property type="term" value="P:regulation of DNA-templated transcription"/>
    <property type="evidence" value="ECO:0007669"/>
    <property type="project" value="InterPro"/>
</dbReference>
<proteinExistence type="predicted"/>
<evidence type="ECO:0000256" key="3">
    <source>
        <dbReference type="ARBA" id="ARBA00022553"/>
    </source>
</evidence>
<dbReference type="SMART" id="SM00387">
    <property type="entry name" value="HATPase_c"/>
    <property type="match status" value="1"/>
</dbReference>
<dbReference type="CDD" id="cd00130">
    <property type="entry name" value="PAS"/>
    <property type="match status" value="1"/>
</dbReference>
<dbReference type="EC" id="2.7.13.3" evidence="2"/>
<dbReference type="Pfam" id="PF02518">
    <property type="entry name" value="HATPase_c"/>
    <property type="match status" value="1"/>
</dbReference>
<feature type="domain" description="Histidine kinase" evidence="7">
    <location>
        <begin position="383"/>
        <end position="603"/>
    </location>
</feature>
<dbReference type="InterPro" id="IPR004358">
    <property type="entry name" value="Sig_transdc_His_kin-like_C"/>
</dbReference>
<gene>
    <name evidence="10" type="primary">pdhS_2</name>
    <name evidence="10" type="ORF">GALL_171480</name>
</gene>
<dbReference type="SUPFAM" id="SSF55785">
    <property type="entry name" value="PYP-like sensor domain (PAS domain)"/>
    <property type="match status" value="2"/>
</dbReference>
<dbReference type="InterPro" id="IPR036890">
    <property type="entry name" value="HATPase_C_sf"/>
</dbReference>
<keyword evidence="6" id="KW-0472">Membrane</keyword>
<sequence length="610" mass="66677">MLLLCHTAVIEGVSPVSFRFRRGFSRILSSYGAVSLAFFLGLGLVADGYFPDVPEWHLFRTLLELVFVVASVAVLRHLINRRYHRLRRVNEGLEARLVRQTEALRAELEQRTRTEAMLRQSEQRFRDLAESASQWLWESGPDQRLRTVSRRFDDATGLDGGVLLEAGPEALDLGGEAEGGTLRTLLDRQQPFQDVPVRFAHQGERRQFLLSGRPLFDAAGHFAGYRGTGEDVTERHLRERAAEQLRHRHELILNGLGEGVFGLDGEGRFTFLNPAALQLLGWSGAELAEKFAAIILAPDPADGFSEAAGQAGGPRHNVRFRRKDGSWLPVDYVWTAILENGEVNGAVVAFRDITAQLQAERELIAAKERAEEATRAKSAFLAHISHQLRTPLNSIVGFADVMKNEYFGPIGNDRYKGYVDDIGLSAAHLSEVIEDLVDLARIEAGKLVLHEQQADIAALVEDALAMVRPLAGQGGCSLLNNVPGNLPPVLLDPLRFKQVLLNLLSNAVKFTPEGGRVAVMAEMEPDGGLLLQVSDTGIGIGEEDLEKVTQMFVRGDDSLSNKPGAGLGLPLAKQLMELHGGGLTLASQPQHGTVASLRLPPGRIASPVGE</sequence>
<dbReference type="Pfam" id="PF00512">
    <property type="entry name" value="HisKA"/>
    <property type="match status" value="1"/>
</dbReference>
<dbReference type="Gene3D" id="3.30.565.10">
    <property type="entry name" value="Histidine kinase-like ATPase, C-terminal domain"/>
    <property type="match status" value="1"/>
</dbReference>
<dbReference type="Pfam" id="PF08448">
    <property type="entry name" value="PAS_4"/>
    <property type="match status" value="1"/>
</dbReference>
<feature type="domain" description="PAS" evidence="8">
    <location>
        <begin position="245"/>
        <end position="290"/>
    </location>
</feature>
<dbReference type="InterPro" id="IPR003594">
    <property type="entry name" value="HATPase_dom"/>
</dbReference>
<dbReference type="SMART" id="SM00388">
    <property type="entry name" value="HisKA"/>
    <property type="match status" value="1"/>
</dbReference>
<evidence type="ECO:0000259" key="9">
    <source>
        <dbReference type="PROSITE" id="PS50113"/>
    </source>
</evidence>
<name>A0A1J5RYN6_9ZZZZ</name>
<comment type="caution">
    <text evidence="10">The sequence shown here is derived from an EMBL/GenBank/DDBJ whole genome shotgun (WGS) entry which is preliminary data.</text>
</comment>
<dbReference type="Gene3D" id="3.30.450.20">
    <property type="entry name" value="PAS domain"/>
    <property type="match status" value="2"/>
</dbReference>
<dbReference type="PROSITE" id="PS50109">
    <property type="entry name" value="HIS_KIN"/>
    <property type="match status" value="1"/>
</dbReference>
<dbReference type="CDD" id="cd00082">
    <property type="entry name" value="HisKA"/>
    <property type="match status" value="1"/>
</dbReference>
<dbReference type="SMART" id="SM00091">
    <property type="entry name" value="PAS"/>
    <property type="match status" value="2"/>
</dbReference>
<dbReference type="PANTHER" id="PTHR43047:SF72">
    <property type="entry name" value="OSMOSENSING HISTIDINE PROTEIN KINASE SLN1"/>
    <property type="match status" value="1"/>
</dbReference>
<evidence type="ECO:0000259" key="8">
    <source>
        <dbReference type="PROSITE" id="PS50112"/>
    </source>
</evidence>
<dbReference type="SUPFAM" id="SSF47384">
    <property type="entry name" value="Homodimeric domain of signal transducing histidine kinase"/>
    <property type="match status" value="1"/>
</dbReference>
<keyword evidence="6" id="KW-1133">Transmembrane helix</keyword>
<keyword evidence="5 10" id="KW-0418">Kinase</keyword>
<dbReference type="PANTHER" id="PTHR43047">
    <property type="entry name" value="TWO-COMPONENT HISTIDINE PROTEIN KINASE"/>
    <property type="match status" value="1"/>
</dbReference>
<accession>A0A1J5RYN6</accession>
<evidence type="ECO:0000259" key="7">
    <source>
        <dbReference type="PROSITE" id="PS50109"/>
    </source>
</evidence>
<dbReference type="PROSITE" id="PS50113">
    <property type="entry name" value="PAC"/>
    <property type="match status" value="2"/>
</dbReference>
<feature type="transmembrane region" description="Helical" evidence="6">
    <location>
        <begin position="58"/>
        <end position="79"/>
    </location>
</feature>
<evidence type="ECO:0000313" key="10">
    <source>
        <dbReference type="EMBL" id="OIR00811.1"/>
    </source>
</evidence>
<dbReference type="InterPro" id="IPR035965">
    <property type="entry name" value="PAS-like_dom_sf"/>
</dbReference>
<dbReference type="AlphaFoldDB" id="A0A1J5RYN6"/>
<feature type="transmembrane region" description="Helical" evidence="6">
    <location>
        <begin position="27"/>
        <end position="46"/>
    </location>
</feature>
<evidence type="ECO:0000256" key="6">
    <source>
        <dbReference type="SAM" id="Phobius"/>
    </source>
</evidence>
<dbReference type="Pfam" id="PF00989">
    <property type="entry name" value="PAS"/>
    <property type="match status" value="1"/>
</dbReference>
<keyword evidence="3" id="KW-0597">Phosphoprotein</keyword>
<dbReference type="GO" id="GO:0009927">
    <property type="term" value="F:histidine phosphotransfer kinase activity"/>
    <property type="evidence" value="ECO:0007669"/>
    <property type="project" value="TreeGrafter"/>
</dbReference>
<keyword evidence="4 10" id="KW-0808">Transferase</keyword>
<organism evidence="10">
    <name type="scientific">mine drainage metagenome</name>
    <dbReference type="NCBI Taxonomy" id="410659"/>
    <lineage>
        <taxon>unclassified sequences</taxon>
        <taxon>metagenomes</taxon>
        <taxon>ecological metagenomes</taxon>
    </lineage>
</organism>
<dbReference type="SUPFAM" id="SSF55874">
    <property type="entry name" value="ATPase domain of HSP90 chaperone/DNA topoisomerase II/histidine kinase"/>
    <property type="match status" value="1"/>
</dbReference>
<reference evidence="10" key="1">
    <citation type="submission" date="2016-10" db="EMBL/GenBank/DDBJ databases">
        <title>Sequence of Gallionella enrichment culture.</title>
        <authorList>
            <person name="Poehlein A."/>
            <person name="Muehling M."/>
            <person name="Daniel R."/>
        </authorList>
    </citation>
    <scope>NUCLEOTIDE SEQUENCE</scope>
</reference>
<evidence type="ECO:0000256" key="5">
    <source>
        <dbReference type="ARBA" id="ARBA00022777"/>
    </source>
</evidence>
<dbReference type="PROSITE" id="PS50112">
    <property type="entry name" value="PAS"/>
    <property type="match status" value="1"/>
</dbReference>
<feature type="domain" description="PAC" evidence="9">
    <location>
        <begin position="314"/>
        <end position="365"/>
    </location>
</feature>
<dbReference type="InterPro" id="IPR013767">
    <property type="entry name" value="PAS_fold"/>
</dbReference>
<dbReference type="PRINTS" id="PR00344">
    <property type="entry name" value="BCTRLSENSOR"/>
</dbReference>
<dbReference type="InterPro" id="IPR000700">
    <property type="entry name" value="PAS-assoc_C"/>
</dbReference>
<dbReference type="Gene3D" id="1.10.287.130">
    <property type="match status" value="1"/>
</dbReference>
<dbReference type="InterPro" id="IPR036097">
    <property type="entry name" value="HisK_dim/P_sf"/>
</dbReference>
<keyword evidence="6" id="KW-0812">Transmembrane</keyword>
<dbReference type="EMBL" id="MLJW01000091">
    <property type="protein sequence ID" value="OIR00811.1"/>
    <property type="molecule type" value="Genomic_DNA"/>
</dbReference>
<dbReference type="InterPro" id="IPR013656">
    <property type="entry name" value="PAS_4"/>
</dbReference>
<dbReference type="SMART" id="SM00086">
    <property type="entry name" value="PAC"/>
    <property type="match status" value="2"/>
</dbReference>
<dbReference type="NCBIfam" id="TIGR00229">
    <property type="entry name" value="sensory_box"/>
    <property type="match status" value="2"/>
</dbReference>
<dbReference type="InterPro" id="IPR005467">
    <property type="entry name" value="His_kinase_dom"/>
</dbReference>
<dbReference type="InterPro" id="IPR000014">
    <property type="entry name" value="PAS"/>
</dbReference>
<dbReference type="GO" id="GO:0000155">
    <property type="term" value="F:phosphorelay sensor kinase activity"/>
    <property type="evidence" value="ECO:0007669"/>
    <property type="project" value="InterPro"/>
</dbReference>
<protein>
    <recommendedName>
        <fullName evidence="2">histidine kinase</fullName>
        <ecNumber evidence="2">2.7.13.3</ecNumber>
    </recommendedName>
</protein>
<evidence type="ECO:0000256" key="1">
    <source>
        <dbReference type="ARBA" id="ARBA00000085"/>
    </source>
</evidence>
<evidence type="ECO:0000256" key="4">
    <source>
        <dbReference type="ARBA" id="ARBA00022679"/>
    </source>
</evidence>
<evidence type="ECO:0000256" key="2">
    <source>
        <dbReference type="ARBA" id="ARBA00012438"/>
    </source>
</evidence>
<feature type="domain" description="PAC" evidence="9">
    <location>
        <begin position="190"/>
        <end position="244"/>
    </location>
</feature>